<dbReference type="EMBL" id="JAAGUX010000013">
    <property type="protein sequence ID" value="NEW56083.1"/>
    <property type="molecule type" value="Genomic_DNA"/>
</dbReference>
<sequence length="90" mass="9839">MGSRRHGQPLRMFGNSGLEYRIGRIERKIDLIMKHLGIDDPEAAISYGEIDALLAQGKTIHAIKAYRGLHPEAGLAEAKAAVEARGGHEH</sequence>
<evidence type="ECO:0000313" key="1">
    <source>
        <dbReference type="EMBL" id="NEW56083.1"/>
    </source>
</evidence>
<accession>A0ABX0CIN0</accession>
<organism evidence="1 2">
    <name type="scientific">Nocardia cyriacigeorgica</name>
    <dbReference type="NCBI Taxonomy" id="135487"/>
    <lineage>
        <taxon>Bacteria</taxon>
        <taxon>Bacillati</taxon>
        <taxon>Actinomycetota</taxon>
        <taxon>Actinomycetes</taxon>
        <taxon>Mycobacteriales</taxon>
        <taxon>Nocardiaceae</taxon>
        <taxon>Nocardia</taxon>
    </lineage>
</organism>
<protein>
    <submittedName>
        <fullName evidence="1">Uncharacterized protein</fullName>
    </submittedName>
</protein>
<dbReference type="Proteomes" id="UP000470876">
    <property type="component" value="Unassembled WGS sequence"/>
</dbReference>
<comment type="caution">
    <text evidence="1">The sequence shown here is derived from an EMBL/GenBank/DDBJ whole genome shotgun (WGS) entry which is preliminary data.</text>
</comment>
<keyword evidence="2" id="KW-1185">Reference proteome</keyword>
<proteinExistence type="predicted"/>
<name>A0ABX0CIN0_9NOCA</name>
<reference evidence="1 2" key="1">
    <citation type="submission" date="2020-01" db="EMBL/GenBank/DDBJ databases">
        <title>Genetics and antimicrobial susceptibilities of Nocardia species isolated from the soil; a comparison with species isolated from humans.</title>
        <authorList>
            <person name="Carrasco G."/>
            <person name="Monzon S."/>
            <person name="Sansegundo M."/>
            <person name="Garcia E."/>
            <person name="Garrido N."/>
            <person name="Medina M.J."/>
            <person name="Villalon P."/>
            <person name="Ramirez-Arocha A.C."/>
            <person name="Jimenez P."/>
            <person name="Cuesta I."/>
            <person name="Valdezate S."/>
        </authorList>
    </citation>
    <scope>NUCLEOTIDE SEQUENCE [LARGE SCALE GENOMIC DNA]</scope>
    <source>
        <strain evidence="1 2">CNM20110649</strain>
    </source>
</reference>
<gene>
    <name evidence="1" type="ORF">GV794_10520</name>
</gene>
<dbReference type="Gene3D" id="3.30.1390.10">
    <property type="match status" value="1"/>
</dbReference>
<evidence type="ECO:0000313" key="2">
    <source>
        <dbReference type="Proteomes" id="UP000470876"/>
    </source>
</evidence>
<dbReference type="InterPro" id="IPR014719">
    <property type="entry name" value="Ribosomal_bL12_C/ClpS-like"/>
</dbReference>